<dbReference type="Proteomes" id="UP000267251">
    <property type="component" value="Unassembled WGS sequence"/>
</dbReference>
<dbReference type="PROSITE" id="PS00134">
    <property type="entry name" value="TRYPSIN_HIS"/>
    <property type="match status" value="1"/>
</dbReference>
<keyword evidence="4" id="KW-1185">Reference proteome</keyword>
<dbReference type="InterPro" id="IPR051487">
    <property type="entry name" value="Ser/Thr_Proteases_Immune/Dev"/>
</dbReference>
<dbReference type="PRINTS" id="PR00722">
    <property type="entry name" value="CHYMOTRYPSIN"/>
</dbReference>
<dbReference type="InterPro" id="IPR043504">
    <property type="entry name" value="Peptidase_S1_PA_chymotrypsin"/>
</dbReference>
<dbReference type="SMART" id="SM00020">
    <property type="entry name" value="Tryp_SPc"/>
    <property type="match status" value="1"/>
</dbReference>
<dbReference type="SUPFAM" id="SSF50494">
    <property type="entry name" value="Trypsin-like serine proteases"/>
    <property type="match status" value="1"/>
</dbReference>
<feature type="non-terminal residue" evidence="3">
    <location>
        <position position="1"/>
    </location>
</feature>
<dbReference type="EMBL" id="KZ987750">
    <property type="protein sequence ID" value="RKP15193.1"/>
    <property type="molecule type" value="Genomic_DNA"/>
</dbReference>
<dbReference type="GO" id="GO:0006508">
    <property type="term" value="P:proteolysis"/>
    <property type="evidence" value="ECO:0007669"/>
    <property type="project" value="InterPro"/>
</dbReference>
<dbReference type="Gene3D" id="2.40.10.10">
    <property type="entry name" value="Trypsin-like serine proteases"/>
    <property type="match status" value="1"/>
</dbReference>
<dbReference type="Pfam" id="PF00089">
    <property type="entry name" value="Trypsin"/>
    <property type="match status" value="1"/>
</dbReference>
<sequence length="159" mass="16410">VVTAAHCLIDVNTVVGSSIYARREVSSITLGVGSLSNITASPKTLRAAIIHPQYDAVNQTNDIALLQLSSPLTFSSAIQPIRVDMSSDIPSGTNVTALGWGATETENRSSVLRSVSLSTTQGSRCTSAYPDYSASAGNLICIGGTQGKDTCYGDSGGPL</sequence>
<accession>A0A4P9Y802</accession>
<dbReference type="PANTHER" id="PTHR24256">
    <property type="entry name" value="TRYPTASE-RELATED"/>
    <property type="match status" value="1"/>
</dbReference>
<evidence type="ECO:0000313" key="4">
    <source>
        <dbReference type="Proteomes" id="UP000267251"/>
    </source>
</evidence>
<keyword evidence="1" id="KW-1015">Disulfide bond</keyword>
<evidence type="ECO:0000313" key="3">
    <source>
        <dbReference type="EMBL" id="RKP15193.1"/>
    </source>
</evidence>
<dbReference type="OrthoDB" id="6380398at2759"/>
<evidence type="ECO:0000256" key="1">
    <source>
        <dbReference type="ARBA" id="ARBA00023157"/>
    </source>
</evidence>
<feature type="domain" description="Peptidase S1" evidence="2">
    <location>
        <begin position="1"/>
        <end position="159"/>
    </location>
</feature>
<feature type="non-terminal residue" evidence="3">
    <location>
        <position position="159"/>
    </location>
</feature>
<gene>
    <name evidence="3" type="ORF">BJ684DRAFT_6366</name>
</gene>
<dbReference type="InterPro" id="IPR018114">
    <property type="entry name" value="TRYPSIN_HIS"/>
</dbReference>
<dbReference type="PROSITE" id="PS50240">
    <property type="entry name" value="TRYPSIN_DOM"/>
    <property type="match status" value="1"/>
</dbReference>
<dbReference type="GO" id="GO:0004252">
    <property type="term" value="F:serine-type endopeptidase activity"/>
    <property type="evidence" value="ECO:0007669"/>
    <property type="project" value="InterPro"/>
</dbReference>
<evidence type="ECO:0000259" key="2">
    <source>
        <dbReference type="PROSITE" id="PS50240"/>
    </source>
</evidence>
<organism evidence="3 4">
    <name type="scientific">Piptocephalis cylindrospora</name>
    <dbReference type="NCBI Taxonomy" id="1907219"/>
    <lineage>
        <taxon>Eukaryota</taxon>
        <taxon>Fungi</taxon>
        <taxon>Fungi incertae sedis</taxon>
        <taxon>Zoopagomycota</taxon>
        <taxon>Zoopagomycotina</taxon>
        <taxon>Zoopagomycetes</taxon>
        <taxon>Zoopagales</taxon>
        <taxon>Piptocephalidaceae</taxon>
        <taxon>Piptocephalis</taxon>
    </lineage>
</organism>
<reference evidence="4" key="1">
    <citation type="journal article" date="2018" name="Nat. Microbiol.">
        <title>Leveraging single-cell genomics to expand the fungal tree of life.</title>
        <authorList>
            <person name="Ahrendt S.R."/>
            <person name="Quandt C.A."/>
            <person name="Ciobanu D."/>
            <person name="Clum A."/>
            <person name="Salamov A."/>
            <person name="Andreopoulos B."/>
            <person name="Cheng J.F."/>
            <person name="Woyke T."/>
            <person name="Pelin A."/>
            <person name="Henrissat B."/>
            <person name="Reynolds N.K."/>
            <person name="Benny G.L."/>
            <person name="Smith M.E."/>
            <person name="James T.Y."/>
            <person name="Grigoriev I.V."/>
        </authorList>
    </citation>
    <scope>NUCLEOTIDE SEQUENCE [LARGE SCALE GENOMIC DNA]</scope>
</reference>
<proteinExistence type="predicted"/>
<dbReference type="InterPro" id="IPR001314">
    <property type="entry name" value="Peptidase_S1A"/>
</dbReference>
<dbReference type="AlphaFoldDB" id="A0A4P9Y802"/>
<dbReference type="InterPro" id="IPR009003">
    <property type="entry name" value="Peptidase_S1_PA"/>
</dbReference>
<protein>
    <submittedName>
        <fullName evidence="3">Trypsin-like cysteine/serine peptidase domain-containing protein</fullName>
    </submittedName>
</protein>
<dbReference type="InterPro" id="IPR001254">
    <property type="entry name" value="Trypsin_dom"/>
</dbReference>
<name>A0A4P9Y802_9FUNG</name>